<evidence type="ECO:0000313" key="3">
    <source>
        <dbReference type="Proteomes" id="UP001302745"/>
    </source>
</evidence>
<dbReference type="Proteomes" id="UP001302745">
    <property type="component" value="Unassembled WGS sequence"/>
</dbReference>
<feature type="compositionally biased region" description="Low complexity" evidence="1">
    <location>
        <begin position="88"/>
        <end position="101"/>
    </location>
</feature>
<feature type="compositionally biased region" description="Polar residues" evidence="1">
    <location>
        <begin position="8"/>
        <end position="17"/>
    </location>
</feature>
<keyword evidence="3" id="KW-1185">Reference proteome</keyword>
<feature type="compositionally biased region" description="Polar residues" evidence="1">
    <location>
        <begin position="139"/>
        <end position="171"/>
    </location>
</feature>
<protein>
    <submittedName>
        <fullName evidence="2">Uncharacterized protein</fullName>
    </submittedName>
</protein>
<feature type="compositionally biased region" description="Gly residues" evidence="1">
    <location>
        <begin position="18"/>
        <end position="29"/>
    </location>
</feature>
<name>A0AAN6VM49_9PEZI</name>
<sequence length="231" mass="23663">MSRRDSSRASSVYSQDSGRGGQNTGGSILGGSIRTRSPEPLDYGTHAPSPVGSGGRPPAPRPPSSNYSAARPPSQSSTGRPPAPRPPSSGYSAARPPSRSSTGGGSGSGGRPATPAHASLMSAYGHSSYAGSQAAPANRPSSDTTYSKTFMDSAPQTSSARGPHSGTSYSRTFIDPAPQVGISQRGSADAGNRAQETRPAFNHAFSATMDTDSMRMVLESGRSSKKNRGME</sequence>
<reference evidence="2" key="1">
    <citation type="journal article" date="2023" name="Mol. Phylogenet. Evol.">
        <title>Genome-scale phylogeny and comparative genomics of the fungal order Sordariales.</title>
        <authorList>
            <person name="Hensen N."/>
            <person name="Bonometti L."/>
            <person name="Westerberg I."/>
            <person name="Brannstrom I.O."/>
            <person name="Guillou S."/>
            <person name="Cros-Aarteil S."/>
            <person name="Calhoun S."/>
            <person name="Haridas S."/>
            <person name="Kuo A."/>
            <person name="Mondo S."/>
            <person name="Pangilinan J."/>
            <person name="Riley R."/>
            <person name="LaButti K."/>
            <person name="Andreopoulos B."/>
            <person name="Lipzen A."/>
            <person name="Chen C."/>
            <person name="Yan M."/>
            <person name="Daum C."/>
            <person name="Ng V."/>
            <person name="Clum A."/>
            <person name="Steindorff A."/>
            <person name="Ohm R.A."/>
            <person name="Martin F."/>
            <person name="Silar P."/>
            <person name="Natvig D.O."/>
            <person name="Lalanne C."/>
            <person name="Gautier V."/>
            <person name="Ament-Velasquez S.L."/>
            <person name="Kruys A."/>
            <person name="Hutchinson M.I."/>
            <person name="Powell A.J."/>
            <person name="Barry K."/>
            <person name="Miller A.N."/>
            <person name="Grigoriev I.V."/>
            <person name="Debuchy R."/>
            <person name="Gladieux P."/>
            <person name="Hiltunen Thoren M."/>
            <person name="Johannesson H."/>
        </authorList>
    </citation>
    <scope>NUCLEOTIDE SEQUENCE</scope>
    <source>
        <strain evidence="2">CBS 538.74</strain>
    </source>
</reference>
<evidence type="ECO:0000313" key="2">
    <source>
        <dbReference type="EMBL" id="KAK4152850.1"/>
    </source>
</evidence>
<reference evidence="2" key="2">
    <citation type="submission" date="2023-05" db="EMBL/GenBank/DDBJ databases">
        <authorList>
            <consortium name="Lawrence Berkeley National Laboratory"/>
            <person name="Steindorff A."/>
            <person name="Hensen N."/>
            <person name="Bonometti L."/>
            <person name="Westerberg I."/>
            <person name="Brannstrom I.O."/>
            <person name="Guillou S."/>
            <person name="Cros-Aarteil S."/>
            <person name="Calhoun S."/>
            <person name="Haridas S."/>
            <person name="Kuo A."/>
            <person name="Mondo S."/>
            <person name="Pangilinan J."/>
            <person name="Riley R."/>
            <person name="Labutti K."/>
            <person name="Andreopoulos B."/>
            <person name="Lipzen A."/>
            <person name="Chen C."/>
            <person name="Yanf M."/>
            <person name="Daum C."/>
            <person name="Ng V."/>
            <person name="Clum A."/>
            <person name="Ohm R."/>
            <person name="Martin F."/>
            <person name="Silar P."/>
            <person name="Natvig D."/>
            <person name="Lalanne C."/>
            <person name="Gautier V."/>
            <person name="Ament-Velasquez S.L."/>
            <person name="Kruys A."/>
            <person name="Hutchinson M.I."/>
            <person name="Powell A.J."/>
            <person name="Barry K."/>
            <person name="Miller A.N."/>
            <person name="Grigoriev I.V."/>
            <person name="Debuchy R."/>
            <person name="Gladieux P."/>
            <person name="Thoren M.H."/>
            <person name="Johannesson H."/>
        </authorList>
    </citation>
    <scope>NUCLEOTIDE SEQUENCE</scope>
    <source>
        <strain evidence="2">CBS 538.74</strain>
    </source>
</reference>
<feature type="compositionally biased region" description="Low complexity" evidence="1">
    <location>
        <begin position="64"/>
        <end position="80"/>
    </location>
</feature>
<dbReference type="AlphaFoldDB" id="A0AAN6VM49"/>
<feature type="region of interest" description="Disordered" evidence="1">
    <location>
        <begin position="1"/>
        <end position="231"/>
    </location>
</feature>
<gene>
    <name evidence="2" type="ORF">C8A00DRAFT_34424</name>
</gene>
<dbReference type="EMBL" id="MU856959">
    <property type="protein sequence ID" value="KAK4152850.1"/>
    <property type="molecule type" value="Genomic_DNA"/>
</dbReference>
<proteinExistence type="predicted"/>
<comment type="caution">
    <text evidence="2">The sequence shown here is derived from an EMBL/GenBank/DDBJ whole genome shotgun (WGS) entry which is preliminary data.</text>
</comment>
<evidence type="ECO:0000256" key="1">
    <source>
        <dbReference type="SAM" id="MobiDB-lite"/>
    </source>
</evidence>
<accession>A0AAN6VM49</accession>
<organism evidence="2 3">
    <name type="scientific">Chaetomidium leptoderma</name>
    <dbReference type="NCBI Taxonomy" id="669021"/>
    <lineage>
        <taxon>Eukaryota</taxon>
        <taxon>Fungi</taxon>
        <taxon>Dikarya</taxon>
        <taxon>Ascomycota</taxon>
        <taxon>Pezizomycotina</taxon>
        <taxon>Sordariomycetes</taxon>
        <taxon>Sordariomycetidae</taxon>
        <taxon>Sordariales</taxon>
        <taxon>Chaetomiaceae</taxon>
        <taxon>Chaetomidium</taxon>
    </lineage>
</organism>